<dbReference type="AlphaFoldDB" id="A0A0E9W3W6"/>
<proteinExistence type="predicted"/>
<organism evidence="1">
    <name type="scientific">Anguilla anguilla</name>
    <name type="common">European freshwater eel</name>
    <name type="synonym">Muraena anguilla</name>
    <dbReference type="NCBI Taxonomy" id="7936"/>
    <lineage>
        <taxon>Eukaryota</taxon>
        <taxon>Metazoa</taxon>
        <taxon>Chordata</taxon>
        <taxon>Craniata</taxon>
        <taxon>Vertebrata</taxon>
        <taxon>Euteleostomi</taxon>
        <taxon>Actinopterygii</taxon>
        <taxon>Neopterygii</taxon>
        <taxon>Teleostei</taxon>
        <taxon>Anguilliformes</taxon>
        <taxon>Anguillidae</taxon>
        <taxon>Anguilla</taxon>
    </lineage>
</organism>
<protein>
    <submittedName>
        <fullName evidence="1">Uncharacterized protein</fullName>
    </submittedName>
</protein>
<name>A0A0E9W3W6_ANGAN</name>
<accession>A0A0E9W3W6</accession>
<sequence>MYSAVVVFSRARLQTSHLNTFAVNLHSCSRTSIPYKKNLSVSEASDPSAGMCVSPLSIIICRLLRGVLQRIIR</sequence>
<reference evidence="1" key="1">
    <citation type="submission" date="2014-11" db="EMBL/GenBank/DDBJ databases">
        <authorList>
            <person name="Amaro Gonzalez C."/>
        </authorList>
    </citation>
    <scope>NUCLEOTIDE SEQUENCE</scope>
</reference>
<dbReference type="EMBL" id="GBXM01024379">
    <property type="protein sequence ID" value="JAH84198.1"/>
    <property type="molecule type" value="Transcribed_RNA"/>
</dbReference>
<reference evidence="1" key="2">
    <citation type="journal article" date="2015" name="Fish Shellfish Immunol.">
        <title>Early steps in the European eel (Anguilla anguilla)-Vibrio vulnificus interaction in the gills: Role of the RtxA13 toxin.</title>
        <authorList>
            <person name="Callol A."/>
            <person name="Pajuelo D."/>
            <person name="Ebbesson L."/>
            <person name="Teles M."/>
            <person name="MacKenzie S."/>
            <person name="Amaro C."/>
        </authorList>
    </citation>
    <scope>NUCLEOTIDE SEQUENCE</scope>
</reference>
<evidence type="ECO:0000313" key="1">
    <source>
        <dbReference type="EMBL" id="JAH84198.1"/>
    </source>
</evidence>